<evidence type="ECO:0000256" key="1">
    <source>
        <dbReference type="SAM" id="MobiDB-lite"/>
    </source>
</evidence>
<evidence type="ECO:0000313" key="2">
    <source>
        <dbReference type="EMBL" id="MFC6663791.1"/>
    </source>
</evidence>
<evidence type="ECO:0000313" key="3">
    <source>
        <dbReference type="Proteomes" id="UP001596317"/>
    </source>
</evidence>
<reference evidence="3" key="1">
    <citation type="journal article" date="2019" name="Int. J. Syst. Evol. Microbiol.">
        <title>The Global Catalogue of Microorganisms (GCM) 10K type strain sequencing project: providing services to taxonomists for standard genome sequencing and annotation.</title>
        <authorList>
            <consortium name="The Broad Institute Genomics Platform"/>
            <consortium name="The Broad Institute Genome Sequencing Center for Infectious Disease"/>
            <person name="Wu L."/>
            <person name="Ma J."/>
        </authorList>
    </citation>
    <scope>NUCLEOTIDE SEQUENCE [LARGE SCALE GENOMIC DNA]</scope>
    <source>
        <strain evidence="3">CCUG 63830</strain>
    </source>
</reference>
<name>A0ABW1ZST6_9DEIO</name>
<sequence>MNTSAALLEPTRHCSPPALVQGLSLTRRAGRAITRVPLPRRLSGLDTQPGAHR</sequence>
<dbReference type="Proteomes" id="UP001596317">
    <property type="component" value="Unassembled WGS sequence"/>
</dbReference>
<comment type="caution">
    <text evidence="2">The sequence shown here is derived from an EMBL/GenBank/DDBJ whole genome shotgun (WGS) entry which is preliminary data.</text>
</comment>
<dbReference type="EMBL" id="JBHSWB010000004">
    <property type="protein sequence ID" value="MFC6663791.1"/>
    <property type="molecule type" value="Genomic_DNA"/>
</dbReference>
<organism evidence="2 3">
    <name type="scientific">Deinococcus multiflagellatus</name>
    <dbReference type="NCBI Taxonomy" id="1656887"/>
    <lineage>
        <taxon>Bacteria</taxon>
        <taxon>Thermotogati</taxon>
        <taxon>Deinococcota</taxon>
        <taxon>Deinococci</taxon>
        <taxon>Deinococcales</taxon>
        <taxon>Deinococcaceae</taxon>
        <taxon>Deinococcus</taxon>
    </lineage>
</organism>
<protein>
    <submittedName>
        <fullName evidence="2">Uncharacterized protein</fullName>
    </submittedName>
</protein>
<gene>
    <name evidence="2" type="ORF">ACFP90_27750</name>
</gene>
<dbReference type="RefSeq" id="WP_224609963.1">
    <property type="nucleotide sequence ID" value="NZ_JAIQXV010000012.1"/>
</dbReference>
<proteinExistence type="predicted"/>
<feature type="region of interest" description="Disordered" evidence="1">
    <location>
        <begin position="34"/>
        <end position="53"/>
    </location>
</feature>
<accession>A0ABW1ZST6</accession>
<keyword evidence="3" id="KW-1185">Reference proteome</keyword>